<evidence type="ECO:0000313" key="1">
    <source>
        <dbReference type="EMBL" id="KOF70526.1"/>
    </source>
</evidence>
<accession>A0A0L8G0H5</accession>
<name>A0A0L8G0H5_OCTBM</name>
<sequence>MLFGIDIVNIKRFVDRCRGNCYGIIMTTCRNCNRLVGIVDWWRSCAMVATLVIFSQLRWGRWKFLFSWG</sequence>
<reference evidence="1" key="1">
    <citation type="submission" date="2015-07" db="EMBL/GenBank/DDBJ databases">
        <title>MeaNS - Measles Nucleotide Surveillance Program.</title>
        <authorList>
            <person name="Tran T."/>
            <person name="Druce J."/>
        </authorList>
    </citation>
    <scope>NUCLEOTIDE SEQUENCE</scope>
    <source>
        <strain evidence="1">UCB-OBI-ISO-001</strain>
        <tissue evidence="1">Gonad</tissue>
    </source>
</reference>
<organism evidence="1">
    <name type="scientific">Octopus bimaculoides</name>
    <name type="common">California two-spotted octopus</name>
    <dbReference type="NCBI Taxonomy" id="37653"/>
    <lineage>
        <taxon>Eukaryota</taxon>
        <taxon>Metazoa</taxon>
        <taxon>Spiralia</taxon>
        <taxon>Lophotrochozoa</taxon>
        <taxon>Mollusca</taxon>
        <taxon>Cephalopoda</taxon>
        <taxon>Coleoidea</taxon>
        <taxon>Octopodiformes</taxon>
        <taxon>Octopoda</taxon>
        <taxon>Incirrata</taxon>
        <taxon>Octopodidae</taxon>
        <taxon>Octopus</taxon>
    </lineage>
</organism>
<gene>
    <name evidence="1" type="ORF">OCBIM_22002706mg</name>
</gene>
<dbReference type="AlphaFoldDB" id="A0A0L8G0H5"/>
<dbReference type="EMBL" id="KQ424752">
    <property type="protein sequence ID" value="KOF70526.1"/>
    <property type="molecule type" value="Genomic_DNA"/>
</dbReference>
<proteinExistence type="predicted"/>
<protein>
    <submittedName>
        <fullName evidence="1">Uncharacterized protein</fullName>
    </submittedName>
</protein>